<organism evidence="4 5">
    <name type="scientific">Alkaliphilus flagellatus</name>
    <dbReference type="NCBI Taxonomy" id="2841507"/>
    <lineage>
        <taxon>Bacteria</taxon>
        <taxon>Bacillati</taxon>
        <taxon>Bacillota</taxon>
        <taxon>Clostridia</taxon>
        <taxon>Peptostreptococcales</taxon>
        <taxon>Natronincolaceae</taxon>
        <taxon>Alkaliphilus</taxon>
    </lineage>
</organism>
<name>A0ABS6G5C0_9FIRM</name>
<evidence type="ECO:0000256" key="3">
    <source>
        <dbReference type="ARBA" id="ARBA00022691"/>
    </source>
</evidence>
<gene>
    <name evidence="4" type="ORF">KQI88_10320</name>
</gene>
<dbReference type="PROSITE" id="PS00092">
    <property type="entry name" value="N6_MTASE"/>
    <property type="match status" value="1"/>
</dbReference>
<dbReference type="PANTHER" id="PTHR30481:SF3">
    <property type="entry name" value="DNA ADENINE METHYLASE"/>
    <property type="match status" value="1"/>
</dbReference>
<dbReference type="RefSeq" id="WP_216417060.1">
    <property type="nucleotide sequence ID" value="NZ_JAHLQK010000004.1"/>
</dbReference>
<dbReference type="EC" id="2.1.1.72" evidence="4"/>
<dbReference type="GO" id="GO:0009007">
    <property type="term" value="F:site-specific DNA-methyltransferase (adenine-specific) activity"/>
    <property type="evidence" value="ECO:0007669"/>
    <property type="project" value="UniProtKB-EC"/>
</dbReference>
<evidence type="ECO:0000313" key="4">
    <source>
        <dbReference type="EMBL" id="MBU5676813.1"/>
    </source>
</evidence>
<dbReference type="EMBL" id="JAHLQK010000004">
    <property type="protein sequence ID" value="MBU5676813.1"/>
    <property type="molecule type" value="Genomic_DNA"/>
</dbReference>
<evidence type="ECO:0000256" key="1">
    <source>
        <dbReference type="ARBA" id="ARBA00022603"/>
    </source>
</evidence>
<reference evidence="4 5" key="1">
    <citation type="submission" date="2021-06" db="EMBL/GenBank/DDBJ databases">
        <authorList>
            <person name="Sun Q."/>
            <person name="Li D."/>
        </authorList>
    </citation>
    <scope>NUCLEOTIDE SEQUENCE [LARGE SCALE GENOMIC DNA]</scope>
    <source>
        <strain evidence="4 5">MSJ-5</strain>
    </source>
</reference>
<keyword evidence="3" id="KW-0949">S-adenosyl-L-methionine</keyword>
<dbReference type="InterPro" id="IPR012263">
    <property type="entry name" value="M_m6A_EcoRV"/>
</dbReference>
<dbReference type="InterPro" id="IPR002052">
    <property type="entry name" value="DNA_methylase_N6_adenine_CS"/>
</dbReference>
<dbReference type="PIRSF" id="PIRSF000398">
    <property type="entry name" value="M_m6A_EcoRV"/>
    <property type="match status" value="1"/>
</dbReference>
<sequence length="309" mass="36853">MDKKYDDLIKSPLNYTGGKYKLLKQLLPIFPDDIDLFIDLFSGGSDIGVNASSNYVISIDCQKQLIRLFNTFKEIDKDYVFDTINKIINKYELSNSDLYGYEYYNCESSSGLSKYNKDKFLKLRHDYNNRYVDNNYFDIHFYAIIIYAFNNQIRFNKKGECNIPVGKRDFNENLQKKLSIFIDRIKEKDITFCLNDFYKFDYDNYCNDNTFIYADPPYLITTATYNEQDGWNEKKERSLLQLLDYINEKKIKFALSNVLEHKGRSNDILIEWSKKYNIHYLDFNYSNSNYQKKEINKKSKTVEVLITNY</sequence>
<dbReference type="Proteomes" id="UP000779508">
    <property type="component" value="Unassembled WGS sequence"/>
</dbReference>
<dbReference type="NCBIfam" id="TIGR00571">
    <property type="entry name" value="dam"/>
    <property type="match status" value="1"/>
</dbReference>
<dbReference type="GO" id="GO:0032259">
    <property type="term" value="P:methylation"/>
    <property type="evidence" value="ECO:0007669"/>
    <property type="project" value="UniProtKB-KW"/>
</dbReference>
<evidence type="ECO:0000313" key="5">
    <source>
        <dbReference type="Proteomes" id="UP000779508"/>
    </source>
</evidence>
<dbReference type="InterPro" id="IPR012327">
    <property type="entry name" value="MeTrfase_D12"/>
</dbReference>
<comment type="caution">
    <text evidence="4">The sequence shown here is derived from an EMBL/GenBank/DDBJ whole genome shotgun (WGS) entry which is preliminary data.</text>
</comment>
<dbReference type="PANTHER" id="PTHR30481">
    <property type="entry name" value="DNA ADENINE METHYLASE"/>
    <property type="match status" value="1"/>
</dbReference>
<keyword evidence="5" id="KW-1185">Reference proteome</keyword>
<accession>A0ABS6G5C0</accession>
<keyword evidence="1 4" id="KW-0489">Methyltransferase</keyword>
<evidence type="ECO:0000256" key="2">
    <source>
        <dbReference type="ARBA" id="ARBA00022679"/>
    </source>
</evidence>
<keyword evidence="2 4" id="KW-0808">Transferase</keyword>
<dbReference type="Pfam" id="PF02086">
    <property type="entry name" value="MethyltransfD12"/>
    <property type="match status" value="1"/>
</dbReference>
<protein>
    <submittedName>
        <fullName evidence="4">Dam family site-specific DNA-(Adenine-N6)-methyltransferase</fullName>
        <ecNumber evidence="4">2.1.1.72</ecNumber>
    </submittedName>
</protein>
<proteinExistence type="predicted"/>